<keyword evidence="3" id="KW-1185">Reference proteome</keyword>
<protein>
    <submittedName>
        <fullName evidence="2">Uncharacterized protein</fullName>
    </submittedName>
</protein>
<feature type="region of interest" description="Disordered" evidence="1">
    <location>
        <begin position="75"/>
        <end position="103"/>
    </location>
</feature>
<evidence type="ECO:0000256" key="1">
    <source>
        <dbReference type="SAM" id="MobiDB-lite"/>
    </source>
</evidence>
<proteinExistence type="predicted"/>
<dbReference type="EMBL" id="JACEIK010003521">
    <property type="protein sequence ID" value="MCD9642050.1"/>
    <property type="molecule type" value="Genomic_DNA"/>
</dbReference>
<gene>
    <name evidence="2" type="ORF">HAX54_028646</name>
</gene>
<evidence type="ECO:0000313" key="3">
    <source>
        <dbReference type="Proteomes" id="UP000823775"/>
    </source>
</evidence>
<comment type="caution">
    <text evidence="2">The sequence shown here is derived from an EMBL/GenBank/DDBJ whole genome shotgun (WGS) entry which is preliminary data.</text>
</comment>
<name>A0ABS8V4H0_DATST</name>
<dbReference type="Proteomes" id="UP000823775">
    <property type="component" value="Unassembled WGS sequence"/>
</dbReference>
<accession>A0ABS8V4H0</accession>
<reference evidence="2 3" key="1">
    <citation type="journal article" date="2021" name="BMC Genomics">
        <title>Datura genome reveals duplications of psychoactive alkaloid biosynthetic genes and high mutation rate following tissue culture.</title>
        <authorList>
            <person name="Rajewski A."/>
            <person name="Carter-House D."/>
            <person name="Stajich J."/>
            <person name="Litt A."/>
        </authorList>
    </citation>
    <scope>NUCLEOTIDE SEQUENCE [LARGE SCALE GENOMIC DNA]</scope>
    <source>
        <strain evidence="2">AR-01</strain>
    </source>
</reference>
<sequence length="134" mass="14444">MAAKECIAISFGNSKYLKFLNNVVLAFSQLLGFYCSFPSHVLRTPLLVKLKFGCTACHQTPFTHGGVGKRVSEEVVLSEQHGRTERQDLSRQNKSQGAAIQGSSTGRLCPFELLVSLEPALLSGGMARATGPSD</sequence>
<feature type="compositionally biased region" description="Basic and acidic residues" evidence="1">
    <location>
        <begin position="80"/>
        <end position="91"/>
    </location>
</feature>
<organism evidence="2 3">
    <name type="scientific">Datura stramonium</name>
    <name type="common">Jimsonweed</name>
    <name type="synonym">Common thornapple</name>
    <dbReference type="NCBI Taxonomy" id="4076"/>
    <lineage>
        <taxon>Eukaryota</taxon>
        <taxon>Viridiplantae</taxon>
        <taxon>Streptophyta</taxon>
        <taxon>Embryophyta</taxon>
        <taxon>Tracheophyta</taxon>
        <taxon>Spermatophyta</taxon>
        <taxon>Magnoliopsida</taxon>
        <taxon>eudicotyledons</taxon>
        <taxon>Gunneridae</taxon>
        <taxon>Pentapetalae</taxon>
        <taxon>asterids</taxon>
        <taxon>lamiids</taxon>
        <taxon>Solanales</taxon>
        <taxon>Solanaceae</taxon>
        <taxon>Solanoideae</taxon>
        <taxon>Datureae</taxon>
        <taxon>Datura</taxon>
    </lineage>
</organism>
<feature type="compositionally biased region" description="Polar residues" evidence="1">
    <location>
        <begin position="92"/>
        <end position="103"/>
    </location>
</feature>
<evidence type="ECO:0000313" key="2">
    <source>
        <dbReference type="EMBL" id="MCD9642050.1"/>
    </source>
</evidence>